<dbReference type="Proteomes" id="UP001419268">
    <property type="component" value="Unassembled WGS sequence"/>
</dbReference>
<keyword evidence="3" id="KW-1185">Reference proteome</keyword>
<organism evidence="2 3">
    <name type="scientific">Stephania cephalantha</name>
    <dbReference type="NCBI Taxonomy" id="152367"/>
    <lineage>
        <taxon>Eukaryota</taxon>
        <taxon>Viridiplantae</taxon>
        <taxon>Streptophyta</taxon>
        <taxon>Embryophyta</taxon>
        <taxon>Tracheophyta</taxon>
        <taxon>Spermatophyta</taxon>
        <taxon>Magnoliopsida</taxon>
        <taxon>Ranunculales</taxon>
        <taxon>Menispermaceae</taxon>
        <taxon>Menispermoideae</taxon>
        <taxon>Cissampelideae</taxon>
        <taxon>Stephania</taxon>
    </lineage>
</organism>
<evidence type="ECO:0000313" key="3">
    <source>
        <dbReference type="Proteomes" id="UP001419268"/>
    </source>
</evidence>
<dbReference type="EMBL" id="JBBNAG010000008">
    <property type="protein sequence ID" value="KAK9112845.1"/>
    <property type="molecule type" value="Genomic_DNA"/>
</dbReference>
<gene>
    <name evidence="2" type="ORF">Scep_020364</name>
</gene>
<proteinExistence type="predicted"/>
<feature type="compositionally biased region" description="Basic and acidic residues" evidence="1">
    <location>
        <begin position="1"/>
        <end position="19"/>
    </location>
</feature>
<reference evidence="2 3" key="1">
    <citation type="submission" date="2024-01" db="EMBL/GenBank/DDBJ databases">
        <title>Genome assemblies of Stephania.</title>
        <authorList>
            <person name="Yang L."/>
        </authorList>
    </citation>
    <scope>NUCLEOTIDE SEQUENCE [LARGE SCALE GENOMIC DNA]</scope>
    <source>
        <strain evidence="2">JXDWG</strain>
        <tissue evidence="2">Leaf</tissue>
    </source>
</reference>
<protein>
    <submittedName>
        <fullName evidence="2">Uncharacterized protein</fullName>
    </submittedName>
</protein>
<accession>A0AAP0ID09</accession>
<name>A0AAP0ID09_9MAGN</name>
<comment type="caution">
    <text evidence="2">The sequence shown here is derived from an EMBL/GenBank/DDBJ whole genome shotgun (WGS) entry which is preliminary data.</text>
</comment>
<evidence type="ECO:0000256" key="1">
    <source>
        <dbReference type="SAM" id="MobiDB-lite"/>
    </source>
</evidence>
<evidence type="ECO:0000313" key="2">
    <source>
        <dbReference type="EMBL" id="KAK9112845.1"/>
    </source>
</evidence>
<sequence>MVGGGEKEWLEDGRRRRESPATSTTAGAGRTDACNLRGGGSEEDSQQGRGGALRFLS</sequence>
<feature type="region of interest" description="Disordered" evidence="1">
    <location>
        <begin position="1"/>
        <end position="57"/>
    </location>
</feature>
<dbReference type="AlphaFoldDB" id="A0AAP0ID09"/>